<keyword evidence="1" id="KW-1133">Transmembrane helix</keyword>
<dbReference type="AlphaFoldDB" id="A0AA41BL29"/>
<gene>
    <name evidence="2" type="ORF">IQB77_24000</name>
</gene>
<keyword evidence="1" id="KW-0812">Transmembrane</keyword>
<protein>
    <submittedName>
        <fullName evidence="2">Uncharacterized protein</fullName>
    </submittedName>
</protein>
<feature type="non-terminal residue" evidence="2">
    <location>
        <position position="52"/>
    </location>
</feature>
<feature type="transmembrane region" description="Helical" evidence="1">
    <location>
        <begin position="31"/>
        <end position="51"/>
    </location>
</feature>
<proteinExistence type="predicted"/>
<keyword evidence="1" id="KW-0472">Membrane</keyword>
<dbReference type="Proteomes" id="UP000644282">
    <property type="component" value="Unassembled WGS sequence"/>
</dbReference>
<sequence>MPSPGEQVESAMAWITDTLTRVRPILFVRRFQVALVVITLLMVTWMLAIPFF</sequence>
<organism evidence="2 3">
    <name type="scientific">Leptospira interrogans serovar Pomona</name>
    <dbReference type="NCBI Taxonomy" id="44276"/>
    <lineage>
        <taxon>Bacteria</taxon>
        <taxon>Pseudomonadati</taxon>
        <taxon>Spirochaetota</taxon>
        <taxon>Spirochaetia</taxon>
        <taxon>Leptospirales</taxon>
        <taxon>Leptospiraceae</taxon>
        <taxon>Leptospira</taxon>
    </lineage>
</organism>
<name>A0AA41BL29_LEPIR</name>
<reference evidence="2" key="1">
    <citation type="submission" date="2020-10" db="EMBL/GenBank/DDBJ databases">
        <title>New Zealand Leptospira genomics.</title>
        <authorList>
            <person name="Wilkinson D.A."/>
            <person name="Nisa S."/>
            <person name="Moinet M."/>
            <person name="Benschop J."/>
        </authorList>
    </citation>
    <scope>NUCLEOTIDE SEQUENCE</scope>
    <source>
        <strain evidence="2">ESR8</strain>
    </source>
</reference>
<evidence type="ECO:0000313" key="3">
    <source>
        <dbReference type="Proteomes" id="UP000644282"/>
    </source>
</evidence>
<accession>A0AA41BL29</accession>
<evidence type="ECO:0000256" key="1">
    <source>
        <dbReference type="SAM" id="Phobius"/>
    </source>
</evidence>
<evidence type="ECO:0000313" key="2">
    <source>
        <dbReference type="EMBL" id="MBE8432726.1"/>
    </source>
</evidence>
<comment type="caution">
    <text evidence="2">The sequence shown here is derived from an EMBL/GenBank/DDBJ whole genome shotgun (WGS) entry which is preliminary data.</text>
</comment>
<dbReference type="EMBL" id="JADDXF010000978">
    <property type="protein sequence ID" value="MBE8432726.1"/>
    <property type="molecule type" value="Genomic_DNA"/>
</dbReference>